<comment type="caution">
    <text evidence="3">The sequence shown here is derived from an EMBL/GenBank/DDBJ whole genome shotgun (WGS) entry which is preliminary data.</text>
</comment>
<feature type="transmembrane region" description="Helical" evidence="2">
    <location>
        <begin position="327"/>
        <end position="345"/>
    </location>
</feature>
<sequence>MASTPSTSWTVPVSLVAPGNSAILGLPAMSYAIHIVALSCITISLIGSFAVLLHTFDIPVPAVVSCWTGGDFASRFSFYLALADLTWSIAHSCDHLQSPRILLWFFFGYHQLMHCSLSFYTYLRVVKSFRIELGAFDWRLQAFCFGGVGALIPVFWYIDGFGSTGYWCLAKAGTVGGGVVAMVVTGVSLLNAIGTTGSNFLIATKLEQVMRSVEMQQEQRTNAARAGVAVLRKVIVGPKQPSGSGGGQHSSSNGGGGGGSVSPNASATDGSWQNAVRISNEQRSLIASQCLVTLIRTASFVYIPLAISLFTSSMFMIKGYVEPASCLFVVFTANVSGFFNARAYFTNEALKMTIRVPNYRPEQLPVKIQRHF</sequence>
<accession>A0A1Y2HCS5</accession>
<organism evidence="3 4">
    <name type="scientific">Catenaria anguillulae PL171</name>
    <dbReference type="NCBI Taxonomy" id="765915"/>
    <lineage>
        <taxon>Eukaryota</taxon>
        <taxon>Fungi</taxon>
        <taxon>Fungi incertae sedis</taxon>
        <taxon>Blastocladiomycota</taxon>
        <taxon>Blastocladiomycetes</taxon>
        <taxon>Blastocladiales</taxon>
        <taxon>Catenariaceae</taxon>
        <taxon>Catenaria</taxon>
    </lineage>
</organism>
<feature type="transmembrane region" description="Helical" evidence="2">
    <location>
        <begin position="300"/>
        <end position="321"/>
    </location>
</feature>
<dbReference type="OrthoDB" id="2098790at2759"/>
<feature type="transmembrane region" description="Helical" evidence="2">
    <location>
        <begin position="31"/>
        <end position="53"/>
    </location>
</feature>
<dbReference type="EMBL" id="MCFL01000056">
    <property type="protein sequence ID" value="ORZ31721.1"/>
    <property type="molecule type" value="Genomic_DNA"/>
</dbReference>
<evidence type="ECO:0000313" key="3">
    <source>
        <dbReference type="EMBL" id="ORZ31721.1"/>
    </source>
</evidence>
<dbReference type="AlphaFoldDB" id="A0A1Y2HCS5"/>
<feature type="transmembrane region" description="Helical" evidence="2">
    <location>
        <begin position="138"/>
        <end position="158"/>
    </location>
</feature>
<keyword evidence="2" id="KW-1133">Transmembrane helix</keyword>
<protein>
    <recommendedName>
        <fullName evidence="5">G-protein coupled receptors family 2 profile 2 domain-containing protein</fullName>
    </recommendedName>
</protein>
<proteinExistence type="predicted"/>
<feature type="compositionally biased region" description="Gly residues" evidence="1">
    <location>
        <begin position="243"/>
        <end position="260"/>
    </location>
</feature>
<reference evidence="3 4" key="1">
    <citation type="submission" date="2016-07" db="EMBL/GenBank/DDBJ databases">
        <title>Pervasive Adenine N6-methylation of Active Genes in Fungi.</title>
        <authorList>
            <consortium name="DOE Joint Genome Institute"/>
            <person name="Mondo S.J."/>
            <person name="Dannebaum R.O."/>
            <person name="Kuo R.C."/>
            <person name="Labutti K."/>
            <person name="Haridas S."/>
            <person name="Kuo A."/>
            <person name="Salamov A."/>
            <person name="Ahrendt S.R."/>
            <person name="Lipzen A."/>
            <person name="Sullivan W."/>
            <person name="Andreopoulos W.B."/>
            <person name="Clum A."/>
            <person name="Lindquist E."/>
            <person name="Daum C."/>
            <person name="Ramamoorthy G.K."/>
            <person name="Gryganskyi A."/>
            <person name="Culley D."/>
            <person name="Magnuson J.K."/>
            <person name="James T.Y."/>
            <person name="O'Malley M.A."/>
            <person name="Stajich J.E."/>
            <person name="Spatafora J.W."/>
            <person name="Visel A."/>
            <person name="Grigoriev I.V."/>
        </authorList>
    </citation>
    <scope>NUCLEOTIDE SEQUENCE [LARGE SCALE GENOMIC DNA]</scope>
    <source>
        <strain evidence="3 4">PL171</strain>
    </source>
</reference>
<feature type="transmembrane region" description="Helical" evidence="2">
    <location>
        <begin position="178"/>
        <end position="202"/>
    </location>
</feature>
<feature type="region of interest" description="Disordered" evidence="1">
    <location>
        <begin position="238"/>
        <end position="268"/>
    </location>
</feature>
<dbReference type="Proteomes" id="UP000193411">
    <property type="component" value="Unassembled WGS sequence"/>
</dbReference>
<gene>
    <name evidence="3" type="ORF">BCR44DRAFT_1441786</name>
</gene>
<keyword evidence="2" id="KW-0472">Membrane</keyword>
<evidence type="ECO:0000256" key="2">
    <source>
        <dbReference type="SAM" id="Phobius"/>
    </source>
</evidence>
<evidence type="ECO:0000313" key="4">
    <source>
        <dbReference type="Proteomes" id="UP000193411"/>
    </source>
</evidence>
<keyword evidence="4" id="KW-1185">Reference proteome</keyword>
<feature type="transmembrane region" description="Helical" evidence="2">
    <location>
        <begin position="101"/>
        <end position="126"/>
    </location>
</feature>
<evidence type="ECO:0000256" key="1">
    <source>
        <dbReference type="SAM" id="MobiDB-lite"/>
    </source>
</evidence>
<evidence type="ECO:0008006" key="5">
    <source>
        <dbReference type="Google" id="ProtNLM"/>
    </source>
</evidence>
<name>A0A1Y2HCS5_9FUNG</name>
<keyword evidence="2" id="KW-0812">Transmembrane</keyword>